<evidence type="ECO:0000313" key="3">
    <source>
        <dbReference type="Proteomes" id="UP000534783"/>
    </source>
</evidence>
<dbReference type="Pfam" id="PF00578">
    <property type="entry name" value="AhpC-TSA"/>
    <property type="match status" value="1"/>
</dbReference>
<evidence type="ECO:0000313" key="2">
    <source>
        <dbReference type="EMBL" id="NKE70087.1"/>
    </source>
</evidence>
<protein>
    <submittedName>
        <fullName evidence="2">TlpA family protein disulfide reductase</fullName>
    </submittedName>
</protein>
<dbReference type="PROSITE" id="PS51352">
    <property type="entry name" value="THIOREDOXIN_2"/>
    <property type="match status" value="1"/>
</dbReference>
<dbReference type="InterPro" id="IPR000866">
    <property type="entry name" value="AhpC/TSA"/>
</dbReference>
<evidence type="ECO:0000259" key="1">
    <source>
        <dbReference type="PROSITE" id="PS51352"/>
    </source>
</evidence>
<dbReference type="InterPro" id="IPR013766">
    <property type="entry name" value="Thioredoxin_domain"/>
</dbReference>
<name>A0A7X6DMZ6_9BACT</name>
<reference evidence="2 3" key="1">
    <citation type="journal article" date="2020" name="Nature">
        <title>Bacterial chemolithoautotrophy via manganese oxidation.</title>
        <authorList>
            <person name="Yu H."/>
            <person name="Leadbetter J.R."/>
        </authorList>
    </citation>
    <scope>NUCLEOTIDE SEQUENCE [LARGE SCALE GENOMIC DNA]</scope>
    <source>
        <strain evidence="2 3">Mn-1</strain>
    </source>
</reference>
<dbReference type="GO" id="GO:0016209">
    <property type="term" value="F:antioxidant activity"/>
    <property type="evidence" value="ECO:0007669"/>
    <property type="project" value="InterPro"/>
</dbReference>
<dbReference type="Gene3D" id="3.40.30.10">
    <property type="entry name" value="Glutaredoxin"/>
    <property type="match status" value="1"/>
</dbReference>
<dbReference type="InterPro" id="IPR050553">
    <property type="entry name" value="Thioredoxin_ResA/DsbE_sf"/>
</dbReference>
<dbReference type="EMBL" id="VTOW01000001">
    <property type="protein sequence ID" value="NKE70087.1"/>
    <property type="molecule type" value="Genomic_DNA"/>
</dbReference>
<gene>
    <name evidence="2" type="ORF">MNODULE_04925</name>
</gene>
<dbReference type="PANTHER" id="PTHR42852:SF12">
    <property type="entry name" value="THIOL-DISULFIDE OXIDOREDUCTASE YKUV"/>
    <property type="match status" value="1"/>
</dbReference>
<dbReference type="PANTHER" id="PTHR42852">
    <property type="entry name" value="THIOL:DISULFIDE INTERCHANGE PROTEIN DSBE"/>
    <property type="match status" value="1"/>
</dbReference>
<feature type="domain" description="Thioredoxin" evidence="1">
    <location>
        <begin position="14"/>
        <end position="161"/>
    </location>
</feature>
<dbReference type="Proteomes" id="UP000534783">
    <property type="component" value="Unassembled WGS sequence"/>
</dbReference>
<dbReference type="AlphaFoldDB" id="A0A7X6DMZ6"/>
<dbReference type="GO" id="GO:0016491">
    <property type="term" value="F:oxidoreductase activity"/>
    <property type="evidence" value="ECO:0007669"/>
    <property type="project" value="InterPro"/>
</dbReference>
<accession>A0A7X6DMZ6</accession>
<comment type="caution">
    <text evidence="2">The sequence shown here is derived from an EMBL/GenBank/DDBJ whole genome shotgun (WGS) entry which is preliminary data.</text>
</comment>
<proteinExistence type="predicted"/>
<dbReference type="InterPro" id="IPR036249">
    <property type="entry name" value="Thioredoxin-like_sf"/>
</dbReference>
<organism evidence="2 3">
    <name type="scientific">Candidatus Manganitrophus noduliformans</name>
    <dbReference type="NCBI Taxonomy" id="2606439"/>
    <lineage>
        <taxon>Bacteria</taxon>
        <taxon>Pseudomonadati</taxon>
        <taxon>Nitrospirota</taxon>
        <taxon>Nitrospiria</taxon>
        <taxon>Candidatus Troglogloeales</taxon>
        <taxon>Candidatus Manganitrophaceae</taxon>
        <taxon>Candidatus Manganitrophus</taxon>
    </lineage>
</organism>
<dbReference type="RefSeq" id="WP_168058353.1">
    <property type="nucleotide sequence ID" value="NZ_VTOW01000001.1"/>
</dbReference>
<dbReference type="CDD" id="cd02966">
    <property type="entry name" value="TlpA_like_family"/>
    <property type="match status" value="1"/>
</dbReference>
<dbReference type="SUPFAM" id="SSF52833">
    <property type="entry name" value="Thioredoxin-like"/>
    <property type="match status" value="1"/>
</dbReference>
<sequence length="170" mass="19178">MGLRLRTPIRPIAPVRGWINEAADVTASGGGPVDRTDSEAPATLIHFWGLSCPLCKEQMPTVRRWIEQFGPRGLRVIGVHTPLTRDDQDDVMVERMVRALALQHPIALDQEGEVASAYQVDAVPTYFIYDRDRLLRYRHTGYQAEKPVERMVERLLNEAEHKPAGDRPAA</sequence>
<keyword evidence="3" id="KW-1185">Reference proteome</keyword>